<feature type="compositionally biased region" description="Basic and acidic residues" evidence="1">
    <location>
        <begin position="102"/>
        <end position="138"/>
    </location>
</feature>
<dbReference type="Gramene" id="Jr09_09940_p1">
    <property type="protein sequence ID" value="cds.Jr09_09940_p1"/>
    <property type="gene ID" value="Jr09_09940"/>
</dbReference>
<dbReference type="RefSeq" id="XP_018846389.1">
    <property type="nucleotide sequence ID" value="XM_018990844.2"/>
</dbReference>
<feature type="transmembrane region" description="Helical" evidence="2">
    <location>
        <begin position="280"/>
        <end position="300"/>
    </location>
</feature>
<proteinExistence type="predicted"/>
<sequence>MESKFVLLVGLFVLLPVVDCSRADLKMVNASAHTGLDPGIALLWNETDASNENTGRSSLVLNSTKFGKVKNSGNEVDGSKKGLVVEKGKDGRNSSGQSSSSKADDVQKGEGRASEESKVKEGDNEKDIESKDVARKVGNEGGVVSSTSGRNEGSRGEECDISNRCTDEDHKLVACLRVPGDESPDLLLLIQNKGKGPLVATISAPDFVLLEERKVQIQEKGHKKVKVSIIEGGTDSLIILTAGSGNCSLDFRDLIAHNSQGFGNTPKLAFISFMKRSPTAALVLFASLLILVSAWTCISFKRRHFSGNGSKYQNIEMELPVSFVEKSEADSIKGWDNSWGDGWNDEEAPRTLPMPHTPSLSAKGLASRRLNKEGWRD</sequence>
<evidence type="ECO:0000313" key="6">
    <source>
        <dbReference type="RefSeq" id="XP_018846389.1"/>
    </source>
</evidence>
<evidence type="ECO:0000256" key="2">
    <source>
        <dbReference type="SAM" id="Phobius"/>
    </source>
</evidence>
<dbReference type="PANTHER" id="PTHR34200">
    <property type="entry name" value="DENTIN SIALOPHOSPHOPROTEIN-LIKE ISOFORM X1"/>
    <property type="match status" value="1"/>
</dbReference>
<dbReference type="Proteomes" id="UP000235220">
    <property type="component" value="Chromosome 9"/>
</dbReference>
<feature type="chain" id="PRO_5043870516" evidence="3">
    <location>
        <begin position="21"/>
        <end position="377"/>
    </location>
</feature>
<evidence type="ECO:0000256" key="3">
    <source>
        <dbReference type="SAM" id="SignalP"/>
    </source>
</evidence>
<organism evidence="5 6">
    <name type="scientific">Juglans regia</name>
    <name type="common">English walnut</name>
    <dbReference type="NCBI Taxonomy" id="51240"/>
    <lineage>
        <taxon>Eukaryota</taxon>
        <taxon>Viridiplantae</taxon>
        <taxon>Streptophyta</taxon>
        <taxon>Embryophyta</taxon>
        <taxon>Tracheophyta</taxon>
        <taxon>Spermatophyta</taxon>
        <taxon>Magnoliopsida</taxon>
        <taxon>eudicotyledons</taxon>
        <taxon>Gunneridae</taxon>
        <taxon>Pentapetalae</taxon>
        <taxon>rosids</taxon>
        <taxon>fabids</taxon>
        <taxon>Fagales</taxon>
        <taxon>Juglandaceae</taxon>
        <taxon>Juglans</taxon>
    </lineage>
</organism>
<dbReference type="Pfam" id="PF24053">
    <property type="entry name" value="DUF7356"/>
    <property type="match status" value="1"/>
</dbReference>
<dbReference type="KEGG" id="jre:109010125"/>
<keyword evidence="5" id="KW-1185">Reference proteome</keyword>
<protein>
    <submittedName>
        <fullName evidence="6">Uncharacterized protein LOC109010125 isoform X1</fullName>
    </submittedName>
</protein>
<evidence type="ECO:0000313" key="5">
    <source>
        <dbReference type="Proteomes" id="UP000235220"/>
    </source>
</evidence>
<feature type="region of interest" description="Disordered" evidence="1">
    <location>
        <begin position="70"/>
        <end position="159"/>
    </location>
</feature>
<dbReference type="AlphaFoldDB" id="A0A2I4GR60"/>
<dbReference type="FunCoup" id="A0A2I4GR60">
    <property type="interactions" value="2745"/>
</dbReference>
<feature type="domain" description="DUF7356" evidence="4">
    <location>
        <begin position="151"/>
        <end position="254"/>
    </location>
</feature>
<dbReference type="GeneID" id="109010125"/>
<name>A0A2I4GR60_JUGRE</name>
<evidence type="ECO:0000256" key="1">
    <source>
        <dbReference type="SAM" id="MobiDB-lite"/>
    </source>
</evidence>
<keyword evidence="2" id="KW-0812">Transmembrane</keyword>
<reference evidence="6" key="1">
    <citation type="submission" date="2025-08" db="UniProtKB">
        <authorList>
            <consortium name="RefSeq"/>
        </authorList>
    </citation>
    <scope>IDENTIFICATION</scope>
    <source>
        <tissue evidence="6">Leaves</tissue>
    </source>
</reference>
<keyword evidence="2" id="KW-1133">Transmembrane helix</keyword>
<dbReference type="OrthoDB" id="1936430at2759"/>
<feature type="region of interest" description="Disordered" evidence="1">
    <location>
        <begin position="335"/>
        <end position="377"/>
    </location>
</feature>
<keyword evidence="3" id="KW-0732">Signal</keyword>
<dbReference type="PANTHER" id="PTHR34200:SF8">
    <property type="entry name" value="TRANSMEMBRANE PROTEIN"/>
    <property type="match status" value="1"/>
</dbReference>
<feature type="compositionally biased region" description="Basic and acidic residues" evidence="1">
    <location>
        <begin position="77"/>
        <end position="92"/>
    </location>
</feature>
<keyword evidence="2" id="KW-0472">Membrane</keyword>
<gene>
    <name evidence="6" type="primary">LOC109010125</name>
</gene>
<evidence type="ECO:0000259" key="4">
    <source>
        <dbReference type="Pfam" id="PF24053"/>
    </source>
</evidence>
<feature type="signal peptide" evidence="3">
    <location>
        <begin position="1"/>
        <end position="20"/>
    </location>
</feature>
<accession>A0A2I4GR60</accession>
<dbReference type="InterPro" id="IPR055780">
    <property type="entry name" value="DUF7356"/>
</dbReference>